<dbReference type="AlphaFoldDB" id="A0AA36N7Y5"/>
<dbReference type="Gene3D" id="3.30.160.60">
    <property type="entry name" value="Classic Zinc Finger"/>
    <property type="match status" value="1"/>
</dbReference>
<dbReference type="InterPro" id="IPR018253">
    <property type="entry name" value="DnaJ_domain_CS"/>
</dbReference>
<proteinExistence type="predicted"/>
<feature type="region of interest" description="Disordered" evidence="2">
    <location>
        <begin position="351"/>
        <end position="435"/>
    </location>
</feature>
<feature type="compositionally biased region" description="Polar residues" evidence="2">
    <location>
        <begin position="542"/>
        <end position="554"/>
    </location>
</feature>
<organism evidence="5 6">
    <name type="scientific">Effrenium voratum</name>
    <dbReference type="NCBI Taxonomy" id="2562239"/>
    <lineage>
        <taxon>Eukaryota</taxon>
        <taxon>Sar</taxon>
        <taxon>Alveolata</taxon>
        <taxon>Dinophyceae</taxon>
        <taxon>Suessiales</taxon>
        <taxon>Symbiodiniaceae</taxon>
        <taxon>Effrenium</taxon>
    </lineage>
</organism>
<dbReference type="GO" id="GO:0008270">
    <property type="term" value="F:zinc ion binding"/>
    <property type="evidence" value="ECO:0007669"/>
    <property type="project" value="UniProtKB-KW"/>
</dbReference>
<protein>
    <submittedName>
        <fullName evidence="5">Uncharacterized protein</fullName>
    </submittedName>
</protein>
<dbReference type="InterPro" id="IPR054076">
    <property type="entry name" value="ZUO1-like_ZHD"/>
</dbReference>
<keyword evidence="1" id="KW-0479">Metal-binding</keyword>
<dbReference type="PROSITE" id="PS00028">
    <property type="entry name" value="ZINC_FINGER_C2H2_1"/>
    <property type="match status" value="1"/>
</dbReference>
<feature type="compositionally biased region" description="Basic and acidic residues" evidence="2">
    <location>
        <begin position="473"/>
        <end position="499"/>
    </location>
</feature>
<reference evidence="5" key="1">
    <citation type="submission" date="2023-08" db="EMBL/GenBank/DDBJ databases">
        <authorList>
            <person name="Chen Y."/>
            <person name="Shah S."/>
            <person name="Dougan E. K."/>
            <person name="Thang M."/>
            <person name="Chan C."/>
        </authorList>
    </citation>
    <scope>NUCLEOTIDE SEQUENCE</scope>
</reference>
<dbReference type="InterPro" id="IPR018450">
    <property type="entry name" value="Romo1/Mgr2"/>
</dbReference>
<evidence type="ECO:0000256" key="1">
    <source>
        <dbReference type="PROSITE-ProRule" id="PRU00042"/>
    </source>
</evidence>
<dbReference type="SUPFAM" id="SSF57667">
    <property type="entry name" value="beta-beta-alpha zinc fingers"/>
    <property type="match status" value="1"/>
</dbReference>
<feature type="region of interest" description="Disordered" evidence="2">
    <location>
        <begin position="473"/>
        <end position="584"/>
    </location>
</feature>
<dbReference type="PANTHER" id="PTHR44029">
    <property type="entry name" value="DNAJ HOMOLOG SUBFAMILY C MEMBER 21"/>
    <property type="match status" value="1"/>
</dbReference>
<keyword evidence="1" id="KW-0862">Zinc</keyword>
<dbReference type="Pfam" id="PF10247">
    <property type="entry name" value="Romo1"/>
    <property type="match status" value="1"/>
</dbReference>
<dbReference type="InterPro" id="IPR051964">
    <property type="entry name" value="Chaperone_stress_response"/>
</dbReference>
<dbReference type="InterPro" id="IPR036236">
    <property type="entry name" value="Znf_C2H2_sf"/>
</dbReference>
<dbReference type="EMBL" id="CAUJNA010002380">
    <property type="protein sequence ID" value="CAJ1392667.1"/>
    <property type="molecule type" value="Genomic_DNA"/>
</dbReference>
<feature type="compositionally biased region" description="Pro residues" evidence="2">
    <location>
        <begin position="33"/>
        <end position="42"/>
    </location>
</feature>
<keyword evidence="6" id="KW-1185">Reference proteome</keyword>
<feature type="domain" description="J" evidence="3">
    <location>
        <begin position="137"/>
        <end position="206"/>
    </location>
</feature>
<dbReference type="PROSITE" id="PS00636">
    <property type="entry name" value="DNAJ_1"/>
    <property type="match status" value="1"/>
</dbReference>
<dbReference type="PROSITE" id="PS50157">
    <property type="entry name" value="ZINC_FINGER_C2H2_2"/>
    <property type="match status" value="1"/>
</dbReference>
<dbReference type="SUPFAM" id="SSF46565">
    <property type="entry name" value="Chaperone J-domain"/>
    <property type="match status" value="1"/>
</dbReference>
<dbReference type="Pfam" id="PF12874">
    <property type="entry name" value="zf-met"/>
    <property type="match status" value="1"/>
</dbReference>
<sequence>MHWPPKRPSEEAQGDAGGQPNAAPVTRKFSAPPAAPVPPPAEPSVKYDQMDFSKYTSSVQESDGLQDAQYARRSSSDGRWIQNPRMRQCFNNIQLGAQMGATVGGCFGLLTGAYVAITQRSFLVPRANQTDMAKRICYYELLGVDRKCDAAEIKASYRKLALRMHPDKAHQNAMCPEEATKRFQLIQEAYSVLSDAQERAWYDAHREQILRGDDGPGEDPFKTKINLYKYFSVSCFEGFGDDDGGFFAVYSDLFQAIDAEEEQWEDADEDHVAMPSFGRSDTSWAEVSKFYRNWLEFCSRKAFGHADQWNPKEAQNRQVRRAMEQENKKARQVAKKEFNAEVRQIVKFVQKRDPRVQAHQKQQMKENIEKNQKDRAEKDRMKADQVKEREERKVAARQAEEERWAEAKARKEEQRARGEVVSEDEEDEESEEEQVEYFCEPCRKSFKSEKAFDQHAKSKKHLQVVAKLRKELEREMEEEKANEQEKSKESEGSEEHPVEVKLPASATVEQQPDRGKDAAAASESDSQSDEDAFLARFAKPKNGSSRGYPAQSSPVHEDAASSSESPDEDAEIRGRRPCLQKRDA</sequence>
<evidence type="ECO:0000313" key="6">
    <source>
        <dbReference type="Proteomes" id="UP001178507"/>
    </source>
</evidence>
<dbReference type="Pfam" id="PF21884">
    <property type="entry name" value="ZUO1-like_ZHD"/>
    <property type="match status" value="1"/>
</dbReference>
<dbReference type="GO" id="GO:0003676">
    <property type="term" value="F:nucleic acid binding"/>
    <property type="evidence" value="ECO:0007669"/>
    <property type="project" value="InterPro"/>
</dbReference>
<gene>
    <name evidence="5" type="ORF">EVOR1521_LOCUS17709</name>
</gene>
<feature type="compositionally biased region" description="Basic and acidic residues" evidence="2">
    <location>
        <begin position="363"/>
        <end position="420"/>
    </location>
</feature>
<dbReference type="PANTHER" id="PTHR44029:SF1">
    <property type="entry name" value="DNAJ HOMOLOG SUBFAMILY C MEMBER 21"/>
    <property type="match status" value="1"/>
</dbReference>
<feature type="region of interest" description="Disordered" evidence="2">
    <location>
        <begin position="1"/>
        <end position="49"/>
    </location>
</feature>
<dbReference type="Pfam" id="PF00226">
    <property type="entry name" value="DnaJ"/>
    <property type="match status" value="1"/>
</dbReference>
<dbReference type="SMART" id="SM00451">
    <property type="entry name" value="ZnF_U1"/>
    <property type="match status" value="1"/>
</dbReference>
<dbReference type="PROSITE" id="PS50076">
    <property type="entry name" value="DNAJ_2"/>
    <property type="match status" value="1"/>
</dbReference>
<dbReference type="Gene3D" id="1.10.287.110">
    <property type="entry name" value="DnaJ domain"/>
    <property type="match status" value="1"/>
</dbReference>
<dbReference type="InterPro" id="IPR036869">
    <property type="entry name" value="J_dom_sf"/>
</dbReference>
<feature type="compositionally biased region" description="Acidic residues" evidence="2">
    <location>
        <begin position="421"/>
        <end position="435"/>
    </location>
</feature>
<keyword evidence="1" id="KW-0863">Zinc-finger</keyword>
<accession>A0AA36N7Y5</accession>
<dbReference type="CDD" id="cd06257">
    <property type="entry name" value="DnaJ"/>
    <property type="match status" value="1"/>
</dbReference>
<dbReference type="GO" id="GO:0005737">
    <property type="term" value="C:cytoplasm"/>
    <property type="evidence" value="ECO:0007669"/>
    <property type="project" value="TreeGrafter"/>
</dbReference>
<dbReference type="InterPro" id="IPR013087">
    <property type="entry name" value="Znf_C2H2_type"/>
</dbReference>
<evidence type="ECO:0000256" key="2">
    <source>
        <dbReference type="SAM" id="MobiDB-lite"/>
    </source>
</evidence>
<feature type="domain" description="C2H2-type" evidence="4">
    <location>
        <begin position="437"/>
        <end position="461"/>
    </location>
</feature>
<name>A0AA36N7Y5_9DINO</name>
<feature type="compositionally biased region" description="Basic residues" evidence="2">
    <location>
        <begin position="575"/>
        <end position="584"/>
    </location>
</feature>
<dbReference type="Proteomes" id="UP001178507">
    <property type="component" value="Unassembled WGS sequence"/>
</dbReference>
<dbReference type="SMART" id="SM00271">
    <property type="entry name" value="DnaJ"/>
    <property type="match status" value="1"/>
</dbReference>
<evidence type="ECO:0000313" key="5">
    <source>
        <dbReference type="EMBL" id="CAJ1392667.1"/>
    </source>
</evidence>
<dbReference type="PRINTS" id="PR00625">
    <property type="entry name" value="JDOMAIN"/>
</dbReference>
<comment type="caution">
    <text evidence="5">The sequence shown here is derived from an EMBL/GenBank/DDBJ whole genome shotgun (WGS) entry which is preliminary data.</text>
</comment>
<evidence type="ECO:0000259" key="4">
    <source>
        <dbReference type="PROSITE" id="PS50157"/>
    </source>
</evidence>
<dbReference type="InterPro" id="IPR001623">
    <property type="entry name" value="DnaJ_domain"/>
</dbReference>
<evidence type="ECO:0000259" key="3">
    <source>
        <dbReference type="PROSITE" id="PS50076"/>
    </source>
</evidence>
<dbReference type="InterPro" id="IPR003604">
    <property type="entry name" value="Matrin/U1-like-C_Znf_C2H2"/>
</dbReference>